<dbReference type="PIRSF" id="PIRSF030820">
    <property type="entry name" value="UCP030820"/>
    <property type="match status" value="1"/>
</dbReference>
<dbReference type="AlphaFoldDB" id="A0A939KD04"/>
<accession>A0A939KD04</accession>
<gene>
    <name evidence="1" type="ORF">J1777_03085</name>
</gene>
<reference evidence="1" key="1">
    <citation type="submission" date="2021-03" db="EMBL/GenBank/DDBJ databases">
        <title>Comamonas denitrificans.</title>
        <authorList>
            <person name="Finster K."/>
        </authorList>
    </citation>
    <scope>NUCLEOTIDE SEQUENCE</scope>
    <source>
        <strain evidence="1">MM2021_4</strain>
    </source>
</reference>
<keyword evidence="2" id="KW-1185">Reference proteome</keyword>
<comment type="caution">
    <text evidence="1">The sequence shown here is derived from an EMBL/GenBank/DDBJ whole genome shotgun (WGS) entry which is preliminary data.</text>
</comment>
<name>A0A939KD04_9BURK</name>
<dbReference type="Pfam" id="PF06073">
    <property type="entry name" value="DUF934"/>
    <property type="match status" value="1"/>
</dbReference>
<dbReference type="RefSeq" id="WP_207574366.1">
    <property type="nucleotide sequence ID" value="NZ_JAFNME010000004.1"/>
</dbReference>
<evidence type="ECO:0000313" key="2">
    <source>
        <dbReference type="Proteomes" id="UP000664731"/>
    </source>
</evidence>
<protein>
    <submittedName>
        <fullName evidence="1">DUF934 domain-containing protein</fullName>
    </submittedName>
</protein>
<organism evidence="1 2">
    <name type="scientific">Comamonas denitrificans</name>
    <dbReference type="NCBI Taxonomy" id="117506"/>
    <lineage>
        <taxon>Bacteria</taxon>
        <taxon>Pseudomonadati</taxon>
        <taxon>Pseudomonadota</taxon>
        <taxon>Betaproteobacteria</taxon>
        <taxon>Burkholderiales</taxon>
        <taxon>Comamonadaceae</taxon>
        <taxon>Comamonas</taxon>
    </lineage>
</organism>
<dbReference type="EMBL" id="JAFNME010000004">
    <property type="protein sequence ID" value="MBO1248824.1"/>
    <property type="molecule type" value="Genomic_DNA"/>
</dbReference>
<dbReference type="InterPro" id="IPR008318">
    <property type="entry name" value="UCP030820"/>
</dbReference>
<evidence type="ECO:0000313" key="1">
    <source>
        <dbReference type="EMBL" id="MBO1248824.1"/>
    </source>
</evidence>
<proteinExistence type="predicted"/>
<dbReference type="Proteomes" id="UP000664731">
    <property type="component" value="Unassembled WGS sequence"/>
</dbReference>
<sequence>MKIIANSAGIESVKTEKSLEIANDADVAELVASGALQGIAQVVLHFPKFTDGRAYTQAVLLRRRYHFQGDICATGDVLIDQLVHMHRSGFTSAILAEGVNADAAQRQIERFTAFYQGDVLQQRPLFARQAAELELA</sequence>